<protein>
    <submittedName>
        <fullName evidence="2">Uncharacterized protein</fullName>
    </submittedName>
</protein>
<name>A0ABP9XTC8_9FUNG</name>
<evidence type="ECO:0000313" key="2">
    <source>
        <dbReference type="EMBL" id="GAA5798029.1"/>
    </source>
</evidence>
<sequence>MKLSTFTSTVAAAVFLFASKAVADVDFFDYPAPNAIYRPGRTVQFVVDDMPDGDGDDDRVYADLFTDSGRFVKTIRSWRGEHLDAGDEFAFSWTIDRNLRSGRYFIEIYSEDDGDDDDVSRSFIFEVAGSKRPSPRKGGKKW</sequence>
<comment type="caution">
    <text evidence="2">The sequence shown here is derived from an EMBL/GenBank/DDBJ whole genome shotgun (WGS) entry which is preliminary data.</text>
</comment>
<dbReference type="Proteomes" id="UP001476247">
    <property type="component" value="Unassembled WGS sequence"/>
</dbReference>
<dbReference type="EMBL" id="BAABUJ010000009">
    <property type="protein sequence ID" value="GAA5798029.1"/>
    <property type="molecule type" value="Genomic_DNA"/>
</dbReference>
<evidence type="ECO:0000313" key="3">
    <source>
        <dbReference type="Proteomes" id="UP001476247"/>
    </source>
</evidence>
<proteinExistence type="predicted"/>
<keyword evidence="1" id="KW-0732">Signal</keyword>
<organism evidence="2 3">
    <name type="scientific">Helicostylum pulchrum</name>
    <dbReference type="NCBI Taxonomy" id="562976"/>
    <lineage>
        <taxon>Eukaryota</taxon>
        <taxon>Fungi</taxon>
        <taxon>Fungi incertae sedis</taxon>
        <taxon>Mucoromycota</taxon>
        <taxon>Mucoromycotina</taxon>
        <taxon>Mucoromycetes</taxon>
        <taxon>Mucorales</taxon>
        <taxon>Mucorineae</taxon>
        <taxon>Mucoraceae</taxon>
        <taxon>Helicostylum</taxon>
    </lineage>
</organism>
<accession>A0ABP9XTC8</accession>
<reference evidence="2 3" key="1">
    <citation type="submission" date="2024-04" db="EMBL/GenBank/DDBJ databases">
        <title>genome sequences of Mucor flavus KT1a and Helicostylum pulchrum KT1b strains isolation_sourced from the surface of a dry-aged beef.</title>
        <authorList>
            <person name="Toyotome T."/>
            <person name="Hosono M."/>
            <person name="Torimaru M."/>
            <person name="Fukuda K."/>
            <person name="Mikami N."/>
        </authorList>
    </citation>
    <scope>NUCLEOTIDE SEQUENCE [LARGE SCALE GENOMIC DNA]</scope>
    <source>
        <strain evidence="2 3">KT1b</strain>
    </source>
</reference>
<keyword evidence="3" id="KW-1185">Reference proteome</keyword>
<gene>
    <name evidence="2" type="ORF">HPULCUR_003427</name>
</gene>
<feature type="chain" id="PRO_5045081255" evidence="1">
    <location>
        <begin position="24"/>
        <end position="142"/>
    </location>
</feature>
<feature type="signal peptide" evidence="1">
    <location>
        <begin position="1"/>
        <end position="23"/>
    </location>
</feature>
<evidence type="ECO:0000256" key="1">
    <source>
        <dbReference type="SAM" id="SignalP"/>
    </source>
</evidence>